<name>A0A8B8LSA7_ABRPR</name>
<dbReference type="PRINTS" id="PR00019">
    <property type="entry name" value="LEURICHRPT"/>
</dbReference>
<sequence length="834" mass="91430">MSMMNSVCLEMMKGILMVCLVLQIVSAKQPIRCIQREREALLQFKATLVVDYNMLSSWTTPDCCQWKGIRCSNLTAHVLTLDLGEYLLRGDIHKSLMELQQLQYLNLSSNNFQDIHIPEFFSSLHNLRSLDLSYAGFGGKIPSKFGSLPHLKYLNLAHNSLEGSIPCQLGNLSMLQHLDLSGNSLEGNIPSQLGNLFNLQKLYLGEYDSALKMDDGNHGGGQWLSNLTSLTQLYLISISNLNGSHHWLQMIGKLPKLKELSLSDCSLSDHFILSMKPSKFNVSNSLSVLDLSENTFTSSIIFQWVSNMSSNLIELDLANNLVEALPSNHFATKTVKLPKLRELRLSGCLLSDNFLHSMTPSNFNFSSSLSILDLSENTFTSSMIFQWVSNMSSNLIELDLGGNLLEGSQSHSGIRMKSLERLDLSGNGLKGGFLKSIMNICTLRSLNMQRNNLIEDLPSILHNLSGGCLRYSLQDLDLSNNQIIGSLTDLSGFSSLKTLDLSRNNLNGEIPYGTKLPPQLESLSIQSNSLEGGIPKSFGNACVLSSLDLSSNNLNTELPKIIHRLSGCARYSLQILNLGENKINGTLPDLSMFSTLKTLDLSENNLNGIPDGSKLPPKLESLLIQSNSLEGDIPRSFGNACALSSLDLSSNNLNIELPMIIHLLSGCARYSLQILNLGENKINGTLPDLSMFSTLKTLDLSENNLNGIPDGSKLPPKLESLSIQSNSLEGDIPRSFGNACALSSLDLSSNNLNIELPMIIHLLSGCARYSLQILNLGENKINGTLPDLSMFSTLKTLDLSENNLNGEIPYGTKLPPQLESLSIRSNSLEGGIPE</sequence>
<evidence type="ECO:0000256" key="4">
    <source>
        <dbReference type="ARBA" id="ARBA00022614"/>
    </source>
</evidence>
<reference evidence="16" key="2">
    <citation type="submission" date="2025-08" db="UniProtKB">
        <authorList>
            <consortium name="RefSeq"/>
        </authorList>
    </citation>
    <scope>IDENTIFICATION</scope>
    <source>
        <tissue evidence="16">Young leaves</tissue>
    </source>
</reference>
<dbReference type="InterPro" id="IPR055414">
    <property type="entry name" value="LRR_R13L4/SHOC2-like"/>
</dbReference>
<feature type="domain" description="Disease resistance R13L4/SHOC-2-like LRR" evidence="14">
    <location>
        <begin position="122"/>
        <end position="343"/>
    </location>
</feature>
<keyword evidence="6 12" id="KW-0732">Signal</keyword>
<organism evidence="15 16">
    <name type="scientific">Abrus precatorius</name>
    <name type="common">Indian licorice</name>
    <name type="synonym">Glycine abrus</name>
    <dbReference type="NCBI Taxonomy" id="3816"/>
    <lineage>
        <taxon>Eukaryota</taxon>
        <taxon>Viridiplantae</taxon>
        <taxon>Streptophyta</taxon>
        <taxon>Embryophyta</taxon>
        <taxon>Tracheophyta</taxon>
        <taxon>Spermatophyta</taxon>
        <taxon>Magnoliopsida</taxon>
        <taxon>eudicotyledons</taxon>
        <taxon>Gunneridae</taxon>
        <taxon>Pentapetalae</taxon>
        <taxon>rosids</taxon>
        <taxon>fabids</taxon>
        <taxon>Fabales</taxon>
        <taxon>Fabaceae</taxon>
        <taxon>Papilionoideae</taxon>
        <taxon>50 kb inversion clade</taxon>
        <taxon>NPAAA clade</taxon>
        <taxon>indigoferoid/millettioid clade</taxon>
        <taxon>Abreae</taxon>
        <taxon>Abrus</taxon>
    </lineage>
</organism>
<dbReference type="InterPro" id="IPR025875">
    <property type="entry name" value="Leu-rich_rpt_4"/>
</dbReference>
<dbReference type="RefSeq" id="XP_027358707.1">
    <property type="nucleotide sequence ID" value="XM_027502906.1"/>
</dbReference>
<evidence type="ECO:0000256" key="12">
    <source>
        <dbReference type="SAM" id="SignalP"/>
    </source>
</evidence>
<evidence type="ECO:0000256" key="1">
    <source>
        <dbReference type="ARBA" id="ARBA00004251"/>
    </source>
</evidence>
<evidence type="ECO:0000256" key="8">
    <source>
        <dbReference type="ARBA" id="ARBA00022989"/>
    </source>
</evidence>
<dbReference type="GeneID" id="113867526"/>
<evidence type="ECO:0000256" key="11">
    <source>
        <dbReference type="ARBA" id="ARBA00023180"/>
    </source>
</evidence>
<evidence type="ECO:0000256" key="3">
    <source>
        <dbReference type="ARBA" id="ARBA00022475"/>
    </source>
</evidence>
<keyword evidence="10" id="KW-0675">Receptor</keyword>
<evidence type="ECO:0000259" key="13">
    <source>
        <dbReference type="Pfam" id="PF08263"/>
    </source>
</evidence>
<dbReference type="InterPro" id="IPR046956">
    <property type="entry name" value="RLP23-like"/>
</dbReference>
<gene>
    <name evidence="16" type="primary">LOC113867526</name>
</gene>
<dbReference type="SMART" id="SM00369">
    <property type="entry name" value="LRR_TYP"/>
    <property type="match status" value="10"/>
</dbReference>
<dbReference type="Pfam" id="PF00560">
    <property type="entry name" value="LRR_1"/>
    <property type="match status" value="6"/>
</dbReference>
<dbReference type="InterPro" id="IPR003591">
    <property type="entry name" value="Leu-rich_rpt_typical-subtyp"/>
</dbReference>
<evidence type="ECO:0000256" key="6">
    <source>
        <dbReference type="ARBA" id="ARBA00022729"/>
    </source>
</evidence>
<feature type="signal peptide" evidence="12">
    <location>
        <begin position="1"/>
        <end position="27"/>
    </location>
</feature>
<dbReference type="Gene3D" id="3.80.10.10">
    <property type="entry name" value="Ribonuclease Inhibitor"/>
    <property type="match status" value="4"/>
</dbReference>
<protein>
    <submittedName>
        <fullName evidence="16">LRR receptor-like serine/threonine-protein kinase GSO2</fullName>
    </submittedName>
</protein>
<keyword evidence="7" id="KW-0677">Repeat</keyword>
<feature type="chain" id="PRO_5034543936" evidence="12">
    <location>
        <begin position="28"/>
        <end position="834"/>
    </location>
</feature>
<evidence type="ECO:0000259" key="14">
    <source>
        <dbReference type="Pfam" id="PF23598"/>
    </source>
</evidence>
<dbReference type="SUPFAM" id="SSF52058">
    <property type="entry name" value="L domain-like"/>
    <property type="match status" value="2"/>
</dbReference>
<dbReference type="PANTHER" id="PTHR48063">
    <property type="entry name" value="LRR RECEPTOR-LIKE KINASE"/>
    <property type="match status" value="1"/>
</dbReference>
<dbReference type="InterPro" id="IPR001611">
    <property type="entry name" value="Leu-rich_rpt"/>
</dbReference>
<dbReference type="Pfam" id="PF12799">
    <property type="entry name" value="LRR_4"/>
    <property type="match status" value="1"/>
</dbReference>
<feature type="domain" description="Leucine-rich repeat-containing N-terminal plant-type" evidence="13">
    <location>
        <begin position="36"/>
        <end position="72"/>
    </location>
</feature>
<keyword evidence="3" id="KW-1003">Cell membrane</keyword>
<dbReference type="AlphaFoldDB" id="A0A8B8LSA7"/>
<dbReference type="OrthoDB" id="1429279at2759"/>
<dbReference type="Pfam" id="PF23598">
    <property type="entry name" value="LRR_14"/>
    <property type="match status" value="1"/>
</dbReference>
<dbReference type="PANTHER" id="PTHR48063:SF98">
    <property type="entry name" value="LRR RECEPTOR-LIKE SERINE_THREONINE-PROTEIN KINASE FLS2"/>
    <property type="match status" value="1"/>
</dbReference>
<dbReference type="GO" id="GO:0005886">
    <property type="term" value="C:plasma membrane"/>
    <property type="evidence" value="ECO:0007669"/>
    <property type="project" value="UniProtKB-SubCell"/>
</dbReference>
<dbReference type="Pfam" id="PF08263">
    <property type="entry name" value="LRRNT_2"/>
    <property type="match status" value="1"/>
</dbReference>
<evidence type="ECO:0000256" key="9">
    <source>
        <dbReference type="ARBA" id="ARBA00023136"/>
    </source>
</evidence>
<comment type="subcellular location">
    <subcellularLocation>
        <location evidence="1">Cell membrane</location>
        <topology evidence="1">Single-pass type I membrane protein</topology>
    </subcellularLocation>
</comment>
<keyword evidence="8" id="KW-1133">Transmembrane helix</keyword>
<keyword evidence="4" id="KW-0433">Leucine-rich repeat</keyword>
<evidence type="ECO:0000256" key="7">
    <source>
        <dbReference type="ARBA" id="ARBA00022737"/>
    </source>
</evidence>
<dbReference type="InterPro" id="IPR013210">
    <property type="entry name" value="LRR_N_plant-typ"/>
</dbReference>
<keyword evidence="15" id="KW-1185">Reference proteome</keyword>
<dbReference type="InterPro" id="IPR032675">
    <property type="entry name" value="LRR_dom_sf"/>
</dbReference>
<keyword evidence="9" id="KW-0472">Membrane</keyword>
<dbReference type="SMART" id="SM00364">
    <property type="entry name" value="LRR_BAC"/>
    <property type="match status" value="11"/>
</dbReference>
<dbReference type="Proteomes" id="UP000694853">
    <property type="component" value="Unplaced"/>
</dbReference>
<evidence type="ECO:0000256" key="5">
    <source>
        <dbReference type="ARBA" id="ARBA00022692"/>
    </source>
</evidence>
<evidence type="ECO:0000313" key="15">
    <source>
        <dbReference type="Proteomes" id="UP000694853"/>
    </source>
</evidence>
<accession>A0A8B8LSA7</accession>
<comment type="similarity">
    <text evidence="2">Belongs to the RLP family.</text>
</comment>
<reference evidence="15" key="1">
    <citation type="journal article" date="2019" name="Toxins">
        <title>Detection of Abrin-Like and Prepropulchellin-Like Toxin Genes and Transcripts Using Whole Genome Sequencing and Full-Length Transcript Sequencing of Abrus precatorius.</title>
        <authorList>
            <person name="Hovde B.T."/>
            <person name="Daligault H.E."/>
            <person name="Hanschen E.R."/>
            <person name="Kunde Y.A."/>
            <person name="Johnson M.B."/>
            <person name="Starkenburg S.R."/>
            <person name="Johnson S.L."/>
        </authorList>
    </citation>
    <scope>NUCLEOTIDE SEQUENCE [LARGE SCALE GENOMIC DNA]</scope>
</reference>
<keyword evidence="11" id="KW-0325">Glycoprotein</keyword>
<dbReference type="KEGG" id="aprc:113867526"/>
<dbReference type="SUPFAM" id="SSF52047">
    <property type="entry name" value="RNI-like"/>
    <property type="match status" value="1"/>
</dbReference>
<dbReference type="FunFam" id="3.80.10.10:FF:000275">
    <property type="entry name" value="Leucine-rich repeat receptor-like protein kinase"/>
    <property type="match status" value="1"/>
</dbReference>
<proteinExistence type="inferred from homology"/>
<evidence type="ECO:0000313" key="16">
    <source>
        <dbReference type="RefSeq" id="XP_027358707.1"/>
    </source>
</evidence>
<keyword evidence="5" id="KW-0812">Transmembrane</keyword>
<dbReference type="Pfam" id="PF13855">
    <property type="entry name" value="LRR_8"/>
    <property type="match status" value="2"/>
</dbReference>
<evidence type="ECO:0000256" key="2">
    <source>
        <dbReference type="ARBA" id="ARBA00009592"/>
    </source>
</evidence>
<evidence type="ECO:0000256" key="10">
    <source>
        <dbReference type="ARBA" id="ARBA00023170"/>
    </source>
</evidence>
<dbReference type="PROSITE" id="PS51450">
    <property type="entry name" value="LRR"/>
    <property type="match status" value="6"/>
</dbReference>